<evidence type="ECO:0000256" key="3">
    <source>
        <dbReference type="ARBA" id="ARBA00011805"/>
    </source>
</evidence>
<dbReference type="OMA" id="NIDITDC"/>
<dbReference type="Gene3D" id="2.10.109.10">
    <property type="entry name" value="Umud Fragment, subunit A"/>
    <property type="match status" value="1"/>
</dbReference>
<proteinExistence type="inferred from homology"/>
<dbReference type="InParanoid" id="G3SXG2"/>
<dbReference type="InterPro" id="IPR036286">
    <property type="entry name" value="LexA/Signal_pep-like_sf"/>
</dbReference>
<keyword evidence="6" id="KW-0812">Transmembrane</keyword>
<dbReference type="GO" id="GO:0006627">
    <property type="term" value="P:protein processing involved in protein targeting to mitochondrion"/>
    <property type="evidence" value="ECO:0007669"/>
    <property type="project" value="InterPro"/>
</dbReference>
<dbReference type="Ensembl" id="ENSLAFT00000006070.3">
    <property type="protein sequence ID" value="ENSLAFP00000005092.3"/>
    <property type="gene ID" value="ENSLAFG00000006070.3"/>
</dbReference>
<evidence type="ECO:0000256" key="7">
    <source>
        <dbReference type="ARBA" id="ARBA00022792"/>
    </source>
</evidence>
<dbReference type="GO" id="GO:0004252">
    <property type="term" value="F:serine-type endopeptidase activity"/>
    <property type="evidence" value="ECO:0007669"/>
    <property type="project" value="InterPro"/>
</dbReference>
<evidence type="ECO:0000256" key="5">
    <source>
        <dbReference type="ARBA" id="ARBA00022670"/>
    </source>
</evidence>
<evidence type="ECO:0000256" key="2">
    <source>
        <dbReference type="ARBA" id="ARBA00007066"/>
    </source>
</evidence>
<comment type="function">
    <text evidence="12">Catalyzes the removal of transit peptides required for the targeting of proteins from the mitochondrial matrix, across the inner membrane, into the inter-membrane space. Known to process the nuclear encoded protein DIABLO.</text>
</comment>
<keyword evidence="5" id="KW-0645">Protease</keyword>
<evidence type="ECO:0000256" key="11">
    <source>
        <dbReference type="ARBA" id="ARBA00023136"/>
    </source>
</evidence>
<keyword evidence="15" id="KW-1185">Reference proteome</keyword>
<keyword evidence="7" id="KW-0999">Mitochondrion inner membrane</keyword>
<sequence length="56" mass="6391">SPKNPEQKIIKRVIALEGDIVRTMGHKNRYVKVPRGHMWVEGDHHGHSFDSNSFGP</sequence>
<reference evidence="14 15" key="1">
    <citation type="submission" date="2009-06" db="EMBL/GenBank/DDBJ databases">
        <title>The Genome Sequence of Loxodonta africana (African elephant).</title>
        <authorList>
            <person name="Di Palma F."/>
            <person name="Heiman D."/>
            <person name="Young S."/>
            <person name="Johnson J."/>
            <person name="Lander E.S."/>
            <person name="Lindblad-Toh K."/>
        </authorList>
    </citation>
    <scope>NUCLEOTIDE SEQUENCE [LARGE SCALE GENOMIC DNA]</scope>
    <source>
        <strain evidence="14 15">Isolate ISIS603380</strain>
    </source>
</reference>
<evidence type="ECO:0000256" key="8">
    <source>
        <dbReference type="ARBA" id="ARBA00022801"/>
    </source>
</evidence>
<evidence type="ECO:0000313" key="15">
    <source>
        <dbReference type="Proteomes" id="UP000007646"/>
    </source>
</evidence>
<evidence type="ECO:0000256" key="10">
    <source>
        <dbReference type="ARBA" id="ARBA00023128"/>
    </source>
</evidence>
<dbReference type="CDD" id="cd06530">
    <property type="entry name" value="S26_SPase_I"/>
    <property type="match status" value="1"/>
</dbReference>
<comment type="subcellular location">
    <subcellularLocation>
        <location evidence="1">Mitochondrion inner membrane</location>
        <topology evidence="1">Single-pass membrane protein</topology>
    </subcellularLocation>
</comment>
<reference evidence="14" key="3">
    <citation type="submission" date="2025-09" db="UniProtKB">
        <authorList>
            <consortium name="Ensembl"/>
        </authorList>
    </citation>
    <scope>IDENTIFICATION</scope>
    <source>
        <strain evidence="14">Isolate ISIS603380</strain>
    </source>
</reference>
<dbReference type="Proteomes" id="UP000007646">
    <property type="component" value="Unassembled WGS sequence"/>
</dbReference>
<evidence type="ECO:0000313" key="14">
    <source>
        <dbReference type="Ensembl" id="ENSLAFP00000005092.3"/>
    </source>
</evidence>
<organism evidence="14 15">
    <name type="scientific">Loxodonta africana</name>
    <name type="common">African elephant</name>
    <dbReference type="NCBI Taxonomy" id="9785"/>
    <lineage>
        <taxon>Eukaryota</taxon>
        <taxon>Metazoa</taxon>
        <taxon>Chordata</taxon>
        <taxon>Craniata</taxon>
        <taxon>Vertebrata</taxon>
        <taxon>Euteleostomi</taxon>
        <taxon>Mammalia</taxon>
        <taxon>Eutheria</taxon>
        <taxon>Afrotheria</taxon>
        <taxon>Proboscidea</taxon>
        <taxon>Elephantidae</taxon>
        <taxon>Loxodonta</taxon>
    </lineage>
</organism>
<keyword evidence="9" id="KW-1133">Transmembrane helix</keyword>
<keyword evidence="11" id="KW-0472">Membrane</keyword>
<dbReference type="eggNOG" id="KOG1568">
    <property type="taxonomic scope" value="Eukaryota"/>
</dbReference>
<dbReference type="PROSITE" id="PS00761">
    <property type="entry name" value="SPASE_I_3"/>
    <property type="match status" value="1"/>
</dbReference>
<name>G3SXG2_LOXAF</name>
<dbReference type="STRING" id="9785.ENSLAFP00000005092"/>
<keyword evidence="8" id="KW-0378">Hydrolase</keyword>
<keyword evidence="10" id="KW-0496">Mitochondrion</keyword>
<evidence type="ECO:0000256" key="1">
    <source>
        <dbReference type="ARBA" id="ARBA00004434"/>
    </source>
</evidence>
<dbReference type="InterPro" id="IPR019758">
    <property type="entry name" value="Pept_S26A_signal_pept_1_CS"/>
</dbReference>
<dbReference type="PRINTS" id="PR00727">
    <property type="entry name" value="LEADERPTASE"/>
</dbReference>
<dbReference type="GO" id="GO:0006465">
    <property type="term" value="P:signal peptide processing"/>
    <property type="evidence" value="ECO:0007669"/>
    <property type="project" value="InterPro"/>
</dbReference>
<dbReference type="HOGENOM" id="CLU_2947878_0_0_1"/>
<dbReference type="SUPFAM" id="SSF51306">
    <property type="entry name" value="LexA/Signal peptidase"/>
    <property type="match status" value="1"/>
</dbReference>
<dbReference type="PANTHER" id="PTHR46041">
    <property type="entry name" value="MITOCHONDRIAL INNER MEMBRANE PROTEASE SUBUNIT 2"/>
    <property type="match status" value="1"/>
</dbReference>
<evidence type="ECO:0000256" key="12">
    <source>
        <dbReference type="ARBA" id="ARBA00025546"/>
    </source>
</evidence>
<reference evidence="14" key="2">
    <citation type="submission" date="2025-08" db="UniProtKB">
        <authorList>
            <consortium name="Ensembl"/>
        </authorList>
    </citation>
    <scope>IDENTIFICATION</scope>
    <source>
        <strain evidence="14">Isolate ISIS603380</strain>
    </source>
</reference>
<evidence type="ECO:0000256" key="6">
    <source>
        <dbReference type="ARBA" id="ARBA00022692"/>
    </source>
</evidence>
<comment type="similarity">
    <text evidence="2">Belongs to the peptidase S26 family. IMP2 subfamily.</text>
</comment>
<dbReference type="InterPro" id="IPR037730">
    <property type="entry name" value="IMP2"/>
</dbReference>
<dbReference type="InterPro" id="IPR019533">
    <property type="entry name" value="Peptidase_S26"/>
</dbReference>
<evidence type="ECO:0000256" key="9">
    <source>
        <dbReference type="ARBA" id="ARBA00022989"/>
    </source>
</evidence>
<comment type="subunit">
    <text evidence="3">Heterodimer of 2 subunits, IMMPL1 and IMMPL2.</text>
</comment>
<dbReference type="AlphaFoldDB" id="G3SXG2"/>
<dbReference type="GeneTree" id="ENSGT00550000075044"/>
<accession>G3SXG2</accession>
<evidence type="ECO:0000256" key="4">
    <source>
        <dbReference type="ARBA" id="ARBA00013650"/>
    </source>
</evidence>
<protein>
    <recommendedName>
        <fullName evidence="4">Mitochondrial inner membrane protease subunit 2</fullName>
    </recommendedName>
    <alternativeName>
        <fullName evidence="13">IMP2-like protein</fullName>
    </alternativeName>
</protein>
<evidence type="ECO:0000256" key="13">
    <source>
        <dbReference type="ARBA" id="ARBA00032718"/>
    </source>
</evidence>
<dbReference type="GO" id="GO:0042720">
    <property type="term" value="C:mitochondrial inner membrane peptidase complex"/>
    <property type="evidence" value="ECO:0007669"/>
    <property type="project" value="InterPro"/>
</dbReference>
<dbReference type="PANTHER" id="PTHR46041:SF2">
    <property type="entry name" value="MITOCHONDRIAL INNER MEMBRANE PROTEASE SUBUNIT 2"/>
    <property type="match status" value="1"/>
</dbReference>
<dbReference type="InterPro" id="IPR000223">
    <property type="entry name" value="Pept_S26A_signal_pept_1"/>
</dbReference>